<dbReference type="EMBL" id="JADFTS010000008">
    <property type="protein sequence ID" value="KAF9591423.1"/>
    <property type="molecule type" value="Genomic_DNA"/>
</dbReference>
<organism evidence="1 2">
    <name type="scientific">Coptis chinensis</name>
    <dbReference type="NCBI Taxonomy" id="261450"/>
    <lineage>
        <taxon>Eukaryota</taxon>
        <taxon>Viridiplantae</taxon>
        <taxon>Streptophyta</taxon>
        <taxon>Embryophyta</taxon>
        <taxon>Tracheophyta</taxon>
        <taxon>Spermatophyta</taxon>
        <taxon>Magnoliopsida</taxon>
        <taxon>Ranunculales</taxon>
        <taxon>Ranunculaceae</taxon>
        <taxon>Coptidoideae</taxon>
        <taxon>Coptis</taxon>
    </lineage>
</organism>
<name>A0A835H4H6_9MAGN</name>
<reference evidence="1 2" key="1">
    <citation type="submission" date="2020-10" db="EMBL/GenBank/DDBJ databases">
        <title>The Coptis chinensis genome and diversification of protoberbering-type alkaloids.</title>
        <authorList>
            <person name="Wang B."/>
            <person name="Shu S."/>
            <person name="Song C."/>
            <person name="Liu Y."/>
        </authorList>
    </citation>
    <scope>NUCLEOTIDE SEQUENCE [LARGE SCALE GENOMIC DNA]</scope>
    <source>
        <strain evidence="1">HL-2020</strain>
        <tissue evidence="1">Leaf</tissue>
    </source>
</reference>
<gene>
    <name evidence="1" type="ORF">IFM89_004121</name>
</gene>
<proteinExistence type="predicted"/>
<dbReference type="Proteomes" id="UP000631114">
    <property type="component" value="Unassembled WGS sequence"/>
</dbReference>
<dbReference type="AlphaFoldDB" id="A0A835H4H6"/>
<dbReference type="OrthoDB" id="1635687at2759"/>
<evidence type="ECO:0000313" key="2">
    <source>
        <dbReference type="Proteomes" id="UP000631114"/>
    </source>
</evidence>
<dbReference type="PANTHER" id="PTHR37696:SF1">
    <property type="entry name" value="ADENYLOSUCCINATE SYNTHETASE-RELATED"/>
    <property type="match status" value="1"/>
</dbReference>
<evidence type="ECO:0000313" key="1">
    <source>
        <dbReference type="EMBL" id="KAF9591423.1"/>
    </source>
</evidence>
<keyword evidence="2" id="KW-1185">Reference proteome</keyword>
<comment type="caution">
    <text evidence="1">The sequence shown here is derived from an EMBL/GenBank/DDBJ whole genome shotgun (WGS) entry which is preliminary data.</text>
</comment>
<sequence>MDPKTQKLVRITTIVSTLTVSYFLLTADYGPEPNILDPIKKKIESAESSVKKFVFGYDKESQESESGKTK</sequence>
<dbReference type="PANTHER" id="PTHR37696">
    <property type="entry name" value="ADENYLOSUCCINATE SYNTHETASE-RELATED"/>
    <property type="match status" value="1"/>
</dbReference>
<protein>
    <submittedName>
        <fullName evidence="1">Uncharacterized protein</fullName>
    </submittedName>
</protein>
<accession>A0A835H4H6</accession>